<feature type="transmembrane region" description="Helical" evidence="1">
    <location>
        <begin position="249"/>
        <end position="268"/>
    </location>
</feature>
<name>A0A9P5P6J0_9AGAR</name>
<protein>
    <submittedName>
        <fullName evidence="2">Uncharacterized protein</fullName>
    </submittedName>
</protein>
<keyword evidence="1" id="KW-0812">Transmembrane</keyword>
<gene>
    <name evidence="2" type="ORF">BDP27DRAFT_1431735</name>
</gene>
<dbReference type="EMBL" id="JADNRY010000320">
    <property type="protein sequence ID" value="KAF9059181.1"/>
    <property type="molecule type" value="Genomic_DNA"/>
</dbReference>
<evidence type="ECO:0000313" key="3">
    <source>
        <dbReference type="Proteomes" id="UP000772434"/>
    </source>
</evidence>
<accession>A0A9P5P6J0</accession>
<evidence type="ECO:0000256" key="1">
    <source>
        <dbReference type="SAM" id="Phobius"/>
    </source>
</evidence>
<sequence length="311" mass="34541">MPAQLRCGQPVGQRKKPLPANNLFLCQCENCQSAGSVATDTGEVKGKLFDSKLELEDHKRFLGNLACLIANTGPTVPDFIPPVPRSAAHPIATALDSLIDRFDHLAIPVASTPPDSAVILPVLAENEPSDAVDFDYELLRVQEIRSQLERNHNWQPTETDDSPTNSELRGHLEWLETCSSWMESLPRFEDSRQRLLVKAVRQMLAAEKKKIIDLLEKEWARQWSVAEKGQQRVQVSNAPKMDVESSKQGYFIVLVVAAVLYLFCNLTLTPGLRFLLGSMRIVCGLSGKDIEEIKAFIPKDPHTASGKAVFA</sequence>
<comment type="caution">
    <text evidence="2">The sequence shown here is derived from an EMBL/GenBank/DDBJ whole genome shotgun (WGS) entry which is preliminary data.</text>
</comment>
<dbReference type="AlphaFoldDB" id="A0A9P5P6J0"/>
<organism evidence="2 3">
    <name type="scientific">Rhodocollybia butyracea</name>
    <dbReference type="NCBI Taxonomy" id="206335"/>
    <lineage>
        <taxon>Eukaryota</taxon>
        <taxon>Fungi</taxon>
        <taxon>Dikarya</taxon>
        <taxon>Basidiomycota</taxon>
        <taxon>Agaricomycotina</taxon>
        <taxon>Agaricomycetes</taxon>
        <taxon>Agaricomycetidae</taxon>
        <taxon>Agaricales</taxon>
        <taxon>Marasmiineae</taxon>
        <taxon>Omphalotaceae</taxon>
        <taxon>Rhodocollybia</taxon>
    </lineage>
</organism>
<keyword evidence="1" id="KW-1133">Transmembrane helix</keyword>
<keyword evidence="3" id="KW-1185">Reference proteome</keyword>
<proteinExistence type="predicted"/>
<dbReference type="Proteomes" id="UP000772434">
    <property type="component" value="Unassembled WGS sequence"/>
</dbReference>
<keyword evidence="1" id="KW-0472">Membrane</keyword>
<reference evidence="2" key="1">
    <citation type="submission" date="2020-11" db="EMBL/GenBank/DDBJ databases">
        <authorList>
            <consortium name="DOE Joint Genome Institute"/>
            <person name="Ahrendt S."/>
            <person name="Riley R."/>
            <person name="Andreopoulos W."/>
            <person name="Labutti K."/>
            <person name="Pangilinan J."/>
            <person name="Ruiz-Duenas F.J."/>
            <person name="Barrasa J.M."/>
            <person name="Sanchez-Garcia M."/>
            <person name="Camarero S."/>
            <person name="Miyauchi S."/>
            <person name="Serrano A."/>
            <person name="Linde D."/>
            <person name="Babiker R."/>
            <person name="Drula E."/>
            <person name="Ayuso-Fernandez I."/>
            <person name="Pacheco R."/>
            <person name="Padilla G."/>
            <person name="Ferreira P."/>
            <person name="Barriuso J."/>
            <person name="Kellner H."/>
            <person name="Castanera R."/>
            <person name="Alfaro M."/>
            <person name="Ramirez L."/>
            <person name="Pisabarro A.G."/>
            <person name="Kuo A."/>
            <person name="Tritt A."/>
            <person name="Lipzen A."/>
            <person name="He G."/>
            <person name="Yan M."/>
            <person name="Ng V."/>
            <person name="Cullen D."/>
            <person name="Martin F."/>
            <person name="Rosso M.-N."/>
            <person name="Henrissat B."/>
            <person name="Hibbett D."/>
            <person name="Martinez A.T."/>
            <person name="Grigoriev I.V."/>
        </authorList>
    </citation>
    <scope>NUCLEOTIDE SEQUENCE</scope>
    <source>
        <strain evidence="2">AH 40177</strain>
    </source>
</reference>
<evidence type="ECO:0000313" key="2">
    <source>
        <dbReference type="EMBL" id="KAF9059181.1"/>
    </source>
</evidence>